<accession>A0A183PMY4</accession>
<sequence length="77" mass="8470">MLAITPNEMIPLMNSATPLLRFRIPSAHANVKPSKSSSLPSTDCSSQISANETTFGFMESICTPISDRLLRKLRAFE</sequence>
<keyword evidence="2" id="KW-1185">Reference proteome</keyword>
<dbReference type="Proteomes" id="UP000269396">
    <property type="component" value="Unassembled WGS sequence"/>
</dbReference>
<name>A0A183PMY4_9TREM</name>
<gene>
    <name evidence="1" type="ORF">SMTD_LOCUS15720</name>
</gene>
<dbReference type="EMBL" id="UZAL01036213">
    <property type="protein sequence ID" value="VDP69332.1"/>
    <property type="molecule type" value="Genomic_DNA"/>
</dbReference>
<protein>
    <submittedName>
        <fullName evidence="1">Uncharacterized protein</fullName>
    </submittedName>
</protein>
<reference evidence="1 2" key="1">
    <citation type="submission" date="2018-11" db="EMBL/GenBank/DDBJ databases">
        <authorList>
            <consortium name="Pathogen Informatics"/>
        </authorList>
    </citation>
    <scope>NUCLEOTIDE SEQUENCE [LARGE SCALE GENOMIC DNA]</scope>
    <source>
        <strain>Denwood</strain>
        <strain evidence="2">Zambia</strain>
    </source>
</reference>
<proteinExistence type="predicted"/>
<evidence type="ECO:0000313" key="2">
    <source>
        <dbReference type="Proteomes" id="UP000269396"/>
    </source>
</evidence>
<dbReference type="AlphaFoldDB" id="A0A183PMY4"/>
<evidence type="ECO:0000313" key="1">
    <source>
        <dbReference type="EMBL" id="VDP69332.1"/>
    </source>
</evidence>
<organism evidence="1 2">
    <name type="scientific">Schistosoma mattheei</name>
    <dbReference type="NCBI Taxonomy" id="31246"/>
    <lineage>
        <taxon>Eukaryota</taxon>
        <taxon>Metazoa</taxon>
        <taxon>Spiralia</taxon>
        <taxon>Lophotrochozoa</taxon>
        <taxon>Platyhelminthes</taxon>
        <taxon>Trematoda</taxon>
        <taxon>Digenea</taxon>
        <taxon>Strigeidida</taxon>
        <taxon>Schistosomatoidea</taxon>
        <taxon>Schistosomatidae</taxon>
        <taxon>Schistosoma</taxon>
    </lineage>
</organism>